<dbReference type="EMBL" id="JACRTF010000001">
    <property type="protein sequence ID" value="MBC8593583.1"/>
    <property type="molecule type" value="Genomic_DNA"/>
</dbReference>
<accession>A0A926F0V4</accession>
<proteinExistence type="predicted"/>
<dbReference type="Proteomes" id="UP000651085">
    <property type="component" value="Unassembled WGS sequence"/>
</dbReference>
<protein>
    <recommendedName>
        <fullName evidence="3">EVE domain-containing protein</fullName>
    </recommendedName>
</protein>
<evidence type="ECO:0000313" key="2">
    <source>
        <dbReference type="Proteomes" id="UP000651085"/>
    </source>
</evidence>
<evidence type="ECO:0008006" key="3">
    <source>
        <dbReference type="Google" id="ProtNLM"/>
    </source>
</evidence>
<organism evidence="1 2">
    <name type="scientific">Jilunia laotingensis</name>
    <dbReference type="NCBI Taxonomy" id="2763675"/>
    <lineage>
        <taxon>Bacteria</taxon>
        <taxon>Pseudomonadati</taxon>
        <taxon>Bacteroidota</taxon>
        <taxon>Bacteroidia</taxon>
        <taxon>Bacteroidales</taxon>
        <taxon>Bacteroidaceae</taxon>
        <taxon>Jilunia</taxon>
    </lineage>
</organism>
<dbReference type="Gene3D" id="3.10.590.10">
    <property type="entry name" value="ph1033 like domains"/>
    <property type="match status" value="1"/>
</dbReference>
<keyword evidence="2" id="KW-1185">Reference proteome</keyword>
<name>A0A926F0V4_9BACT</name>
<dbReference type="AlphaFoldDB" id="A0A926F0V4"/>
<comment type="caution">
    <text evidence="1">The sequence shown here is derived from an EMBL/GenBank/DDBJ whole genome shotgun (WGS) entry which is preliminary data.</text>
</comment>
<sequence length="372" mass="43484">MKYFINLFSPSTALAFSESDQTVSGFRISRKTYIQNQKISIGDKFICYCTKIQRFIGVLEIISVPFEDNTPIFMKEEDPFILRFRVKPTVWLPLEKGLPIHNDEIWNNLTITKGLPKDSTKWTYMVFSSPRVWPFKDCQYLEKVLLQQKQNMKDFPFSENDKKKIKASQRIRISNEKETIIEIPEEDINNNISVNPPIQERESIKIQALLAEIGEKLNYKIWIPRSDRSRVLNKWKPKHANSLLEELPIVFDGNTLKVIENIDILWIKRHSIVRAFEVEGTTAIYSGILRMADLLSLQPMLDIKIHIVAPIERRDAVFEQINRPVFAFMEKGPLSELCTFITYDSIKELKKEPHLEHMNDGIIDEYTEFAND</sequence>
<reference evidence="1" key="1">
    <citation type="submission" date="2020-08" db="EMBL/GenBank/DDBJ databases">
        <title>Genome public.</title>
        <authorList>
            <person name="Liu C."/>
            <person name="Sun Q."/>
        </authorList>
    </citation>
    <scope>NUCLEOTIDE SEQUENCE</scope>
    <source>
        <strain evidence="1">N12</strain>
    </source>
</reference>
<gene>
    <name evidence="1" type="ORF">H8744_10040</name>
</gene>
<evidence type="ECO:0000313" key="1">
    <source>
        <dbReference type="EMBL" id="MBC8593583.1"/>
    </source>
</evidence>
<dbReference type="RefSeq" id="WP_262434710.1">
    <property type="nucleotide sequence ID" value="NZ_JACRTF010000001.1"/>
</dbReference>